<comment type="caution">
    <text evidence="2">The sequence shown here is derived from an EMBL/GenBank/DDBJ whole genome shotgun (WGS) entry which is preliminary data.</text>
</comment>
<name>A0A9P5X525_9AGAR</name>
<feature type="compositionally biased region" description="Polar residues" evidence="1">
    <location>
        <begin position="296"/>
        <end position="310"/>
    </location>
</feature>
<feature type="compositionally biased region" description="Polar residues" evidence="1">
    <location>
        <begin position="353"/>
        <end position="376"/>
    </location>
</feature>
<dbReference type="Proteomes" id="UP000807342">
    <property type="component" value="Unassembled WGS sequence"/>
</dbReference>
<feature type="compositionally biased region" description="Polar residues" evidence="1">
    <location>
        <begin position="335"/>
        <end position="344"/>
    </location>
</feature>
<dbReference type="EMBL" id="MU151398">
    <property type="protein sequence ID" value="KAF9444165.1"/>
    <property type="molecule type" value="Genomic_DNA"/>
</dbReference>
<evidence type="ECO:0000256" key="1">
    <source>
        <dbReference type="SAM" id="MobiDB-lite"/>
    </source>
</evidence>
<feature type="compositionally biased region" description="Polar residues" evidence="1">
    <location>
        <begin position="385"/>
        <end position="399"/>
    </location>
</feature>
<feature type="compositionally biased region" description="Low complexity" evidence="1">
    <location>
        <begin position="98"/>
        <end position="124"/>
    </location>
</feature>
<feature type="compositionally biased region" description="Polar residues" evidence="1">
    <location>
        <begin position="158"/>
        <end position="170"/>
    </location>
</feature>
<feature type="compositionally biased region" description="Polar residues" evidence="1">
    <location>
        <begin position="241"/>
        <end position="251"/>
    </location>
</feature>
<organism evidence="2 3">
    <name type="scientific">Macrolepiota fuliginosa MF-IS2</name>
    <dbReference type="NCBI Taxonomy" id="1400762"/>
    <lineage>
        <taxon>Eukaryota</taxon>
        <taxon>Fungi</taxon>
        <taxon>Dikarya</taxon>
        <taxon>Basidiomycota</taxon>
        <taxon>Agaricomycotina</taxon>
        <taxon>Agaricomycetes</taxon>
        <taxon>Agaricomycetidae</taxon>
        <taxon>Agaricales</taxon>
        <taxon>Agaricineae</taxon>
        <taxon>Agaricaceae</taxon>
        <taxon>Macrolepiota</taxon>
    </lineage>
</organism>
<protein>
    <submittedName>
        <fullName evidence="2">Uncharacterized protein</fullName>
    </submittedName>
</protein>
<feature type="compositionally biased region" description="Polar residues" evidence="1">
    <location>
        <begin position="214"/>
        <end position="226"/>
    </location>
</feature>
<sequence>MTVSFDGASNFNITGGNFNEVAGNIVTYNMGSGLNAFQPGPLPLPLPLPGAHAPAVTAPPRSDRSARRRDRREARYQQSLQQVPLSPPTPSQIRTHASSNRPSSTRPTPAASTAHSSPASTDTALSDFDFEDGRNSRGSRYSTPPSDVEVQLDGPSGLPSQNPNNLDVLTPLTNSLGLRRFTPSTQSQTLSPAQAALETPQALTYELPPDRADQGTSAHPSQGSRWPTSPPPVPPRPASHASYQPPSANQTPHPGPPPPIPPRPLGTTTATSQLEDPSVQFARLQAQRDTKGYASGLNTVTYTPSTQPRSHTPHMDNINSPFSPPGAPFHHLPPVTSTAPSNGPLSPLGSAMNGANNTTAPQPSQHWTQNSISNWTHMLPGPDAESSSQGNSTTTQYAPSPSPILYPAAHHPPQIQPNANVYQQSAPQEYRRPFLHPAPAPMPARASVYPPYNSNPPPVWGPTPQHQQPYQNYGYGGYPNVHPHPHAPPPGFAGGFRF</sequence>
<feature type="region of interest" description="Disordered" evidence="1">
    <location>
        <begin position="48"/>
        <end position="170"/>
    </location>
</feature>
<feature type="compositionally biased region" description="Polar residues" evidence="1">
    <location>
        <begin position="136"/>
        <end position="145"/>
    </location>
</feature>
<proteinExistence type="predicted"/>
<feature type="region of interest" description="Disordered" evidence="1">
    <location>
        <begin position="288"/>
        <end position="418"/>
    </location>
</feature>
<keyword evidence="3" id="KW-1185">Reference proteome</keyword>
<feature type="compositionally biased region" description="Basic and acidic residues" evidence="1">
    <location>
        <begin position="61"/>
        <end position="75"/>
    </location>
</feature>
<reference evidence="2" key="1">
    <citation type="submission" date="2020-11" db="EMBL/GenBank/DDBJ databases">
        <authorList>
            <consortium name="DOE Joint Genome Institute"/>
            <person name="Ahrendt S."/>
            <person name="Riley R."/>
            <person name="Andreopoulos W."/>
            <person name="Labutti K."/>
            <person name="Pangilinan J."/>
            <person name="Ruiz-Duenas F.J."/>
            <person name="Barrasa J.M."/>
            <person name="Sanchez-Garcia M."/>
            <person name="Camarero S."/>
            <person name="Miyauchi S."/>
            <person name="Serrano A."/>
            <person name="Linde D."/>
            <person name="Babiker R."/>
            <person name="Drula E."/>
            <person name="Ayuso-Fernandez I."/>
            <person name="Pacheco R."/>
            <person name="Padilla G."/>
            <person name="Ferreira P."/>
            <person name="Barriuso J."/>
            <person name="Kellner H."/>
            <person name="Castanera R."/>
            <person name="Alfaro M."/>
            <person name="Ramirez L."/>
            <person name="Pisabarro A.G."/>
            <person name="Kuo A."/>
            <person name="Tritt A."/>
            <person name="Lipzen A."/>
            <person name="He G."/>
            <person name="Yan M."/>
            <person name="Ng V."/>
            <person name="Cullen D."/>
            <person name="Martin F."/>
            <person name="Rosso M.-N."/>
            <person name="Henrissat B."/>
            <person name="Hibbett D."/>
            <person name="Martinez A.T."/>
            <person name="Grigoriev I.V."/>
        </authorList>
    </citation>
    <scope>NUCLEOTIDE SEQUENCE</scope>
    <source>
        <strain evidence="2">MF-IS2</strain>
    </source>
</reference>
<accession>A0A9P5X525</accession>
<evidence type="ECO:0000313" key="3">
    <source>
        <dbReference type="Proteomes" id="UP000807342"/>
    </source>
</evidence>
<gene>
    <name evidence="2" type="ORF">P691DRAFT_763643</name>
</gene>
<feature type="compositionally biased region" description="Pro residues" evidence="1">
    <location>
        <begin position="228"/>
        <end position="237"/>
    </location>
</feature>
<dbReference type="AlphaFoldDB" id="A0A9P5X525"/>
<evidence type="ECO:0000313" key="2">
    <source>
        <dbReference type="EMBL" id="KAF9444165.1"/>
    </source>
</evidence>
<feature type="compositionally biased region" description="Pro residues" evidence="1">
    <location>
        <begin position="253"/>
        <end position="264"/>
    </location>
</feature>
<feature type="region of interest" description="Disordered" evidence="1">
    <location>
        <begin position="207"/>
        <end position="271"/>
    </location>
</feature>